<feature type="region of interest" description="Disordered" evidence="6">
    <location>
        <begin position="1"/>
        <end position="25"/>
    </location>
</feature>
<dbReference type="PANTHER" id="PTHR43303:SF4">
    <property type="entry name" value="NADPH DEHYDROGENASE C23G7.10C-RELATED"/>
    <property type="match status" value="1"/>
</dbReference>
<feature type="domain" description="NADH:flavin oxidoreductase/NADH oxidase N-terminal" evidence="7">
    <location>
        <begin position="61"/>
        <end position="418"/>
    </location>
</feature>
<dbReference type="AlphaFoldDB" id="J4U6T3"/>
<sequence length="463" mass="50617">MSESKQLPNNIGAYQPGPLPEAPRPMAPFPAQSAEYPTYMPLQAVTIGSELKQEGSERQAQLFKPITIRGVTWPNRMWVAPMCMYSSDDGKATDFHLVHHGSMALRGWGNLMIEATGVVPEGRISPQDMGIWSDEHIAPLKRVVDFVHAQGAKIGIQLAHAGRKASTNAPWVQRLATENGWKGGEVAPSSVGGWPENVTGPSAIPYDDANPDPREASVAYIQSIVEAFGAATERCKKIGFDYIEIHGAHGYWNHNFCDPLSNHRTDAYGGSFEKRTRMSLEVVAEVRRRWSGPLLYRISATDWLEYTGPEKLETPKGEEEWAYWGIEQTTLLAAKLRDAGVDLLDVSSGGNDGRGRIDVRPGYQVPYAEHVKKNVPGLLVGAVGLITDSEQAETILATGQADVVLFGREVLRGVDFPLDAAVKLGVAAAPAVQYERAWGRMLKHVPAVSAVPPVKPLDEQKEQ</sequence>
<organism evidence="8 9">
    <name type="scientific">Trichosporon asahii var. asahii (strain ATCC 90039 / CBS 2479 / JCM 2466 / KCTC 7840 / NBRC 103889/ NCYC 2677 / UAMH 7654)</name>
    <name type="common">Yeast</name>
    <dbReference type="NCBI Taxonomy" id="1186058"/>
    <lineage>
        <taxon>Eukaryota</taxon>
        <taxon>Fungi</taxon>
        <taxon>Dikarya</taxon>
        <taxon>Basidiomycota</taxon>
        <taxon>Agaricomycotina</taxon>
        <taxon>Tremellomycetes</taxon>
        <taxon>Trichosporonales</taxon>
        <taxon>Trichosporonaceae</taxon>
        <taxon>Trichosporon</taxon>
    </lineage>
</organism>
<dbReference type="InterPro" id="IPR013785">
    <property type="entry name" value="Aldolase_TIM"/>
</dbReference>
<evidence type="ECO:0000256" key="4">
    <source>
        <dbReference type="ARBA" id="ARBA00022857"/>
    </source>
</evidence>
<dbReference type="SUPFAM" id="SSF51395">
    <property type="entry name" value="FMN-linked oxidoreductases"/>
    <property type="match status" value="1"/>
</dbReference>
<protein>
    <submittedName>
        <fullName evidence="8">Oxidoreductase</fullName>
    </submittedName>
</protein>
<dbReference type="Gene3D" id="3.20.20.70">
    <property type="entry name" value="Aldolase class I"/>
    <property type="match status" value="1"/>
</dbReference>
<dbReference type="KEGG" id="tasa:A1Q1_05630"/>
<dbReference type="RefSeq" id="XP_014176314.1">
    <property type="nucleotide sequence ID" value="XM_014320839.1"/>
</dbReference>
<keyword evidence="5" id="KW-0560">Oxidoreductase</keyword>
<dbReference type="Proteomes" id="UP000002748">
    <property type="component" value="Unassembled WGS sequence"/>
</dbReference>
<accession>J4U6T3</accession>
<evidence type="ECO:0000259" key="7">
    <source>
        <dbReference type="Pfam" id="PF00724"/>
    </source>
</evidence>
<keyword evidence="3" id="KW-0288">FMN</keyword>
<reference evidence="8 9" key="1">
    <citation type="journal article" date="2012" name="Eukaryot. Cell">
        <title>Draft genome sequence of CBS 2479, the standard type strain of Trichosporon asahii.</title>
        <authorList>
            <person name="Yang R.Y."/>
            <person name="Li H.T."/>
            <person name="Zhu H."/>
            <person name="Zhou G.P."/>
            <person name="Wang M."/>
            <person name="Wang L."/>
        </authorList>
    </citation>
    <scope>NUCLEOTIDE SEQUENCE [LARGE SCALE GENOMIC DNA]</scope>
    <source>
        <strain evidence="9">ATCC 90039 / CBS 2479 / JCM 2466 / KCTC 7840 / NCYC 2677 / UAMH 7654</strain>
    </source>
</reference>
<dbReference type="GeneID" id="25989142"/>
<evidence type="ECO:0000256" key="2">
    <source>
        <dbReference type="ARBA" id="ARBA00022630"/>
    </source>
</evidence>
<evidence type="ECO:0000313" key="9">
    <source>
        <dbReference type="Proteomes" id="UP000002748"/>
    </source>
</evidence>
<evidence type="ECO:0000313" key="8">
    <source>
        <dbReference type="EMBL" id="EJT45905.1"/>
    </source>
</evidence>
<comment type="caution">
    <text evidence="8">The sequence shown here is derived from an EMBL/GenBank/DDBJ whole genome shotgun (WGS) entry which is preliminary data.</text>
</comment>
<dbReference type="InterPro" id="IPR044152">
    <property type="entry name" value="YqjM-like"/>
</dbReference>
<keyword evidence="4" id="KW-0521">NADP</keyword>
<dbReference type="GO" id="GO:0003959">
    <property type="term" value="F:NADPH dehydrogenase activity"/>
    <property type="evidence" value="ECO:0007669"/>
    <property type="project" value="InterPro"/>
</dbReference>
<gene>
    <name evidence="8" type="ORF">A1Q1_05630</name>
</gene>
<dbReference type="CDD" id="cd02932">
    <property type="entry name" value="OYE_YqiM_FMN"/>
    <property type="match status" value="1"/>
</dbReference>
<dbReference type="GO" id="GO:0050661">
    <property type="term" value="F:NADP binding"/>
    <property type="evidence" value="ECO:0007669"/>
    <property type="project" value="InterPro"/>
</dbReference>
<dbReference type="OrthoDB" id="72788at2759"/>
<dbReference type="Pfam" id="PF00724">
    <property type="entry name" value="Oxidored_FMN"/>
    <property type="match status" value="1"/>
</dbReference>
<dbReference type="GO" id="GO:0010181">
    <property type="term" value="F:FMN binding"/>
    <property type="evidence" value="ECO:0007669"/>
    <property type="project" value="InterPro"/>
</dbReference>
<proteinExistence type="predicted"/>
<name>J4U6T3_TRIAS</name>
<keyword evidence="2" id="KW-0285">Flavoprotein</keyword>
<evidence type="ECO:0000256" key="6">
    <source>
        <dbReference type="SAM" id="MobiDB-lite"/>
    </source>
</evidence>
<evidence type="ECO:0000256" key="3">
    <source>
        <dbReference type="ARBA" id="ARBA00022643"/>
    </source>
</evidence>
<dbReference type="VEuPathDB" id="FungiDB:A1Q1_05630"/>
<dbReference type="InterPro" id="IPR001155">
    <property type="entry name" value="OxRdtase_FMN_N"/>
</dbReference>
<dbReference type="HOGENOM" id="CLU_012153_2_1_1"/>
<evidence type="ECO:0000256" key="5">
    <source>
        <dbReference type="ARBA" id="ARBA00023002"/>
    </source>
</evidence>
<dbReference type="PANTHER" id="PTHR43303">
    <property type="entry name" value="NADPH DEHYDROGENASE C23G7.10C-RELATED"/>
    <property type="match status" value="1"/>
</dbReference>
<comment type="cofactor">
    <cofactor evidence="1">
        <name>FMN</name>
        <dbReference type="ChEBI" id="CHEBI:58210"/>
    </cofactor>
</comment>
<evidence type="ECO:0000256" key="1">
    <source>
        <dbReference type="ARBA" id="ARBA00001917"/>
    </source>
</evidence>
<dbReference type="EMBL" id="ALBS01000318">
    <property type="protein sequence ID" value="EJT45905.1"/>
    <property type="molecule type" value="Genomic_DNA"/>
</dbReference>